<keyword evidence="3" id="KW-1185">Reference proteome</keyword>
<reference evidence="3" key="1">
    <citation type="journal article" date="2016" name="Nat. Commun.">
        <title>The Gonium pectorale genome demonstrates co-option of cell cycle regulation during the evolution of multicellularity.</title>
        <authorList>
            <person name="Hanschen E.R."/>
            <person name="Marriage T.N."/>
            <person name="Ferris P.J."/>
            <person name="Hamaji T."/>
            <person name="Toyoda A."/>
            <person name="Fujiyama A."/>
            <person name="Neme R."/>
            <person name="Noguchi H."/>
            <person name="Minakuchi Y."/>
            <person name="Suzuki M."/>
            <person name="Kawai-Toyooka H."/>
            <person name="Smith D.R."/>
            <person name="Sparks H."/>
            <person name="Anderson J."/>
            <person name="Bakaric R."/>
            <person name="Luria V."/>
            <person name="Karger A."/>
            <person name="Kirschner M.W."/>
            <person name="Durand P.M."/>
            <person name="Michod R.E."/>
            <person name="Nozaki H."/>
            <person name="Olson B.J."/>
        </authorList>
    </citation>
    <scope>NUCLEOTIDE SEQUENCE [LARGE SCALE GENOMIC DNA]</scope>
    <source>
        <strain evidence="3">NIES-2863</strain>
    </source>
</reference>
<dbReference type="AlphaFoldDB" id="A0A150FXP8"/>
<comment type="caution">
    <text evidence="2">The sequence shown here is derived from an EMBL/GenBank/DDBJ whole genome shotgun (WGS) entry which is preliminary data.</text>
</comment>
<proteinExistence type="predicted"/>
<gene>
    <name evidence="2" type="ORF">GPECTOR_154g70</name>
</gene>
<dbReference type="EMBL" id="LSYV01000154">
    <property type="protein sequence ID" value="KXZ42379.1"/>
    <property type="molecule type" value="Genomic_DNA"/>
</dbReference>
<dbReference type="Proteomes" id="UP000075714">
    <property type="component" value="Unassembled WGS sequence"/>
</dbReference>
<feature type="compositionally biased region" description="Gly residues" evidence="1">
    <location>
        <begin position="240"/>
        <end position="250"/>
    </location>
</feature>
<feature type="region of interest" description="Disordered" evidence="1">
    <location>
        <begin position="1"/>
        <end position="23"/>
    </location>
</feature>
<name>A0A150FXP8_GONPE</name>
<organism evidence="2 3">
    <name type="scientific">Gonium pectorale</name>
    <name type="common">Green alga</name>
    <dbReference type="NCBI Taxonomy" id="33097"/>
    <lineage>
        <taxon>Eukaryota</taxon>
        <taxon>Viridiplantae</taxon>
        <taxon>Chlorophyta</taxon>
        <taxon>core chlorophytes</taxon>
        <taxon>Chlorophyceae</taxon>
        <taxon>CS clade</taxon>
        <taxon>Chlamydomonadales</taxon>
        <taxon>Volvocaceae</taxon>
        <taxon>Gonium</taxon>
    </lineage>
</organism>
<feature type="compositionally biased region" description="Gly residues" evidence="1">
    <location>
        <begin position="191"/>
        <end position="214"/>
    </location>
</feature>
<feature type="region of interest" description="Disordered" evidence="1">
    <location>
        <begin position="398"/>
        <end position="428"/>
    </location>
</feature>
<evidence type="ECO:0000313" key="3">
    <source>
        <dbReference type="Proteomes" id="UP000075714"/>
    </source>
</evidence>
<feature type="region of interest" description="Disordered" evidence="1">
    <location>
        <begin position="127"/>
        <end position="250"/>
    </location>
</feature>
<sequence length="593" mass="59414">MQHQLQYRGQASEHAAHAHAGREAWAPVQRNHAVRSDQYQNLELYSTHQLCEVWSTVHGTPPADDGQLDGNLLVLDVNIFLCNASNAAGGFGSTLAPQRQLASAAGRGPVTGEGCLLDVQADADAGDDEGLLAPSSTPTAAGVTAAAAVAARRRQAPPPPPPPQVRYSSLADEDEYVDERDGEGDDDCGSGSSGEGADGGGGGAGGTRFGFGFGGEEEAAHPLSVVGPHGGHDGEDGGEGEGAGEGGGDDGAFAWCASRRATIRGFCPEAPGADGADGDVETAAVAAAEPWSGGGGGCAVRPGAARFLSAVAGAYSLRLFSLRGGAPLDAALALLDPDGRLLARRSTRVATSRHPPTAAAAAAVAAVGGPLLPPGLCPRFHAEGDAVVSGKLPAAGLAQPPAAVTGSTTTAAAPATETTAPPSPSHATSVVATVARVGDRMLLTVSRRTAAGAVTGRLVEALPYHPGSAVQYDNVLDHLASLLHAGEALALGGQLGELLARQQRRSTPVPPPPLSPEAAAEEAEVLASLLDRAWAAAVAVSRPRLRSLAEEVVRRYADPRVGPVHGLIGELLAEACGHGAGGGGGCNVAPPDV</sequence>
<feature type="compositionally biased region" description="Acidic residues" evidence="1">
    <location>
        <begin position="171"/>
        <end position="188"/>
    </location>
</feature>
<evidence type="ECO:0000313" key="2">
    <source>
        <dbReference type="EMBL" id="KXZ42379.1"/>
    </source>
</evidence>
<feature type="compositionally biased region" description="Low complexity" evidence="1">
    <location>
        <begin position="131"/>
        <end position="150"/>
    </location>
</feature>
<accession>A0A150FXP8</accession>
<evidence type="ECO:0000256" key="1">
    <source>
        <dbReference type="SAM" id="MobiDB-lite"/>
    </source>
</evidence>
<protein>
    <submittedName>
        <fullName evidence="2">Uncharacterized protein</fullName>
    </submittedName>
</protein>